<dbReference type="EMBL" id="JACOOL010000016">
    <property type="protein sequence ID" value="MBC5638441.1"/>
    <property type="molecule type" value="Genomic_DNA"/>
</dbReference>
<protein>
    <submittedName>
        <fullName evidence="1">Competence protein ComK</fullName>
    </submittedName>
</protein>
<dbReference type="Pfam" id="PF06338">
    <property type="entry name" value="ComK"/>
    <property type="match status" value="1"/>
</dbReference>
<dbReference type="RefSeq" id="WP_186871149.1">
    <property type="nucleotide sequence ID" value="NZ_JACOOL010000016.1"/>
</dbReference>
<evidence type="ECO:0000313" key="1">
    <source>
        <dbReference type="EMBL" id="MBC5638441.1"/>
    </source>
</evidence>
<accession>A0A923L8Q5</accession>
<dbReference type="Proteomes" id="UP000637359">
    <property type="component" value="Unassembled WGS sequence"/>
</dbReference>
<proteinExistence type="predicted"/>
<name>A0A923L8Q5_9BACI</name>
<organism evidence="1 2">
    <name type="scientific">Ornithinibacillus hominis</name>
    <dbReference type="NCBI Taxonomy" id="2763055"/>
    <lineage>
        <taxon>Bacteria</taxon>
        <taxon>Bacillati</taxon>
        <taxon>Bacillota</taxon>
        <taxon>Bacilli</taxon>
        <taxon>Bacillales</taxon>
        <taxon>Bacillaceae</taxon>
        <taxon>Ornithinibacillus</taxon>
    </lineage>
</organism>
<sequence length="153" mass="17863">MSSIQPHYVINEQTMALIPVNHMDYQTIVLETDRTLYVKKTPLEIIERGCLDNFSSFVGRRESIQHLTGFSRKTPIPISIYRNIIAFPTHAFKNWDCCWIFYNHVDSIVEKLPNQSVILFKNGNQVAVEVPKLELLKQLERTNFILSIIKRRS</sequence>
<comment type="caution">
    <text evidence="1">The sequence shown here is derived from an EMBL/GenBank/DDBJ whole genome shotgun (WGS) entry which is preliminary data.</text>
</comment>
<dbReference type="GO" id="GO:0030420">
    <property type="term" value="P:establishment of competence for transformation"/>
    <property type="evidence" value="ECO:0007669"/>
    <property type="project" value="InterPro"/>
</dbReference>
<dbReference type="InterPro" id="IPR010461">
    <property type="entry name" value="ComK"/>
</dbReference>
<reference evidence="1" key="1">
    <citation type="submission" date="2020-08" db="EMBL/GenBank/DDBJ databases">
        <title>Genome public.</title>
        <authorList>
            <person name="Liu C."/>
            <person name="Sun Q."/>
        </authorList>
    </citation>
    <scope>NUCLEOTIDE SEQUENCE</scope>
    <source>
        <strain evidence="1">BX22</strain>
    </source>
</reference>
<evidence type="ECO:0000313" key="2">
    <source>
        <dbReference type="Proteomes" id="UP000637359"/>
    </source>
</evidence>
<gene>
    <name evidence="1" type="ORF">H8S33_16815</name>
</gene>
<keyword evidence="2" id="KW-1185">Reference proteome</keyword>
<dbReference type="AlphaFoldDB" id="A0A923L8Q5"/>